<dbReference type="OrthoDB" id="9790372at2"/>
<dbReference type="STRING" id="309801.trd_1625"/>
<accession>B9L0D2</accession>
<dbReference type="Pfam" id="PF02620">
    <property type="entry name" value="YceD"/>
    <property type="match status" value="1"/>
</dbReference>
<dbReference type="EMBL" id="CP001275">
    <property type="protein sequence ID" value="ACM04929.1"/>
    <property type="molecule type" value="Genomic_DNA"/>
</dbReference>
<evidence type="ECO:0000313" key="1">
    <source>
        <dbReference type="EMBL" id="ACM04929.1"/>
    </source>
</evidence>
<keyword evidence="2" id="KW-1185">Reference proteome</keyword>
<dbReference type="KEGG" id="tro:trd_1625"/>
<dbReference type="AlphaFoldDB" id="B9L0D2"/>
<organism evidence="1 2">
    <name type="scientific">Thermomicrobium roseum (strain ATCC 27502 / DSM 5159 / P-2)</name>
    <dbReference type="NCBI Taxonomy" id="309801"/>
    <lineage>
        <taxon>Bacteria</taxon>
        <taxon>Pseudomonadati</taxon>
        <taxon>Thermomicrobiota</taxon>
        <taxon>Thermomicrobia</taxon>
        <taxon>Thermomicrobiales</taxon>
        <taxon>Thermomicrobiaceae</taxon>
        <taxon>Thermomicrobium</taxon>
    </lineage>
</organism>
<gene>
    <name evidence="1" type="ordered locus">trd_1625</name>
</gene>
<dbReference type="RefSeq" id="WP_015922570.1">
    <property type="nucleotide sequence ID" value="NC_011959.1"/>
</dbReference>
<evidence type="ECO:0000313" key="2">
    <source>
        <dbReference type="Proteomes" id="UP000000447"/>
    </source>
</evidence>
<sequence>MRIRHLENDTIINVSQLLKAPVGTERYFTVHLDRLVLDSDLEARDLTASVRLLRTSNGILATGQLHVTAHQTCVRCLTEFDGRYSETFEAEFWPTVDILTGLPLPPPPDEDIFTIDKNHHLDLQEMLRQYAILAIPLYPVCGPQCPGPESLWQREEEVIDARLAVLQSLLDERA</sequence>
<dbReference type="HOGENOM" id="CLU_100236_2_0_0"/>
<dbReference type="Proteomes" id="UP000000447">
    <property type="component" value="Chromosome"/>
</dbReference>
<reference evidence="1 2" key="1">
    <citation type="journal article" date="2009" name="PLoS ONE">
        <title>Complete genome sequence of the aerobic CO-oxidizing thermophile Thermomicrobium roseum.</title>
        <authorList>
            <person name="Wu D."/>
            <person name="Raymond J."/>
            <person name="Wu M."/>
            <person name="Chatterji S."/>
            <person name="Ren Q."/>
            <person name="Graham J.E."/>
            <person name="Bryant D.A."/>
            <person name="Robb F."/>
            <person name="Colman A."/>
            <person name="Tallon L.J."/>
            <person name="Badger J.H."/>
            <person name="Madupu R."/>
            <person name="Ward N.L."/>
            <person name="Eisen J.A."/>
        </authorList>
    </citation>
    <scope>NUCLEOTIDE SEQUENCE [LARGE SCALE GENOMIC DNA]</scope>
    <source>
        <strain evidence="2">ATCC 27502 / DSM 5159 / P-2</strain>
    </source>
</reference>
<proteinExistence type="predicted"/>
<dbReference type="InterPro" id="IPR003772">
    <property type="entry name" value="YceD"/>
</dbReference>
<name>B9L0D2_THERP</name>
<dbReference type="eggNOG" id="COG1399">
    <property type="taxonomic scope" value="Bacteria"/>
</dbReference>
<protein>
    <submittedName>
        <fullName evidence="1">Uncharacterized ACR</fullName>
    </submittedName>
</protein>